<feature type="compositionally biased region" description="Low complexity" evidence="1">
    <location>
        <begin position="25"/>
        <end position="34"/>
    </location>
</feature>
<protein>
    <submittedName>
        <fullName evidence="2">Uncharacterized protein</fullName>
    </submittedName>
</protein>
<evidence type="ECO:0000256" key="1">
    <source>
        <dbReference type="SAM" id="MobiDB-lite"/>
    </source>
</evidence>
<sequence length="67" mass="7101">MPQEVTVQAGSEEDEWREDCAFARANAASTSSTSIEKSGTGVPDPPSVAMLIWTGAVWPDANVTIHP</sequence>
<dbReference type="Proteomes" id="UP000541426">
    <property type="component" value="Unassembled WGS sequence"/>
</dbReference>
<dbReference type="EMBL" id="JACIEJ010000003">
    <property type="protein sequence ID" value="MBB3985000.1"/>
    <property type="molecule type" value="Genomic_DNA"/>
</dbReference>
<accession>A0A7W6DKP0</accession>
<name>A0A7W6DKP0_9RHOB</name>
<dbReference type="AlphaFoldDB" id="A0A7W6DKP0"/>
<organism evidence="2 3">
    <name type="scientific">Sagittula marina</name>
    <dbReference type="NCBI Taxonomy" id="943940"/>
    <lineage>
        <taxon>Bacteria</taxon>
        <taxon>Pseudomonadati</taxon>
        <taxon>Pseudomonadota</taxon>
        <taxon>Alphaproteobacteria</taxon>
        <taxon>Rhodobacterales</taxon>
        <taxon>Roseobacteraceae</taxon>
        <taxon>Sagittula</taxon>
    </lineage>
</organism>
<dbReference type="RefSeq" id="WP_344717105.1">
    <property type="nucleotide sequence ID" value="NZ_BAABBZ010000059.1"/>
</dbReference>
<evidence type="ECO:0000313" key="3">
    <source>
        <dbReference type="Proteomes" id="UP000541426"/>
    </source>
</evidence>
<evidence type="ECO:0000313" key="2">
    <source>
        <dbReference type="EMBL" id="MBB3985000.1"/>
    </source>
</evidence>
<reference evidence="2 3" key="1">
    <citation type="submission" date="2020-08" db="EMBL/GenBank/DDBJ databases">
        <title>Genomic Encyclopedia of Type Strains, Phase IV (KMG-IV): sequencing the most valuable type-strain genomes for metagenomic binning, comparative biology and taxonomic classification.</title>
        <authorList>
            <person name="Goeker M."/>
        </authorList>
    </citation>
    <scope>NUCLEOTIDE SEQUENCE [LARGE SCALE GENOMIC DNA]</scope>
    <source>
        <strain evidence="2 3">DSM 102235</strain>
    </source>
</reference>
<keyword evidence="3" id="KW-1185">Reference proteome</keyword>
<proteinExistence type="predicted"/>
<feature type="region of interest" description="Disordered" evidence="1">
    <location>
        <begin position="25"/>
        <end position="44"/>
    </location>
</feature>
<comment type="caution">
    <text evidence="2">The sequence shown here is derived from an EMBL/GenBank/DDBJ whole genome shotgun (WGS) entry which is preliminary data.</text>
</comment>
<gene>
    <name evidence="2" type="ORF">GGQ68_001329</name>
</gene>